<dbReference type="EMBL" id="JZEX01000125">
    <property type="protein sequence ID" value="KKB10971.1"/>
    <property type="molecule type" value="Genomic_DNA"/>
</dbReference>
<evidence type="ECO:0000256" key="2">
    <source>
        <dbReference type="ARBA" id="ARBA00022803"/>
    </source>
</evidence>
<comment type="caution">
    <text evidence="4">The sequence shown here is derived from an EMBL/GenBank/DDBJ whole genome shotgun (WGS) entry which is preliminary data.</text>
</comment>
<dbReference type="PATRIC" id="fig|443610.3.peg.1303"/>
<evidence type="ECO:0000313" key="5">
    <source>
        <dbReference type="Proteomes" id="UP000033632"/>
    </source>
</evidence>
<proteinExistence type="predicted"/>
<dbReference type="SUPFAM" id="SSF48452">
    <property type="entry name" value="TPR-like"/>
    <property type="match status" value="1"/>
</dbReference>
<evidence type="ECO:0000313" key="4">
    <source>
        <dbReference type="EMBL" id="KKB10971.1"/>
    </source>
</evidence>
<reference evidence="4 5" key="1">
    <citation type="submission" date="2015-03" db="EMBL/GenBank/DDBJ databases">
        <authorList>
            <person name="Hassan Y.I."/>
            <person name="Lepp D."/>
            <person name="Li X.-Z."/>
            <person name="Zhou T."/>
        </authorList>
    </citation>
    <scope>NUCLEOTIDE SEQUENCE [LARGE SCALE GENOMIC DNA]</scope>
    <source>
        <strain evidence="4 5">BD-c194</strain>
    </source>
</reference>
<protein>
    <submittedName>
        <fullName evidence="4">O-linked GlcNAc transferase</fullName>
    </submittedName>
</protein>
<feature type="repeat" description="TPR" evidence="3">
    <location>
        <begin position="235"/>
        <end position="268"/>
    </location>
</feature>
<dbReference type="InterPro" id="IPR011990">
    <property type="entry name" value="TPR-like_helical_dom_sf"/>
</dbReference>
<evidence type="ECO:0000256" key="1">
    <source>
        <dbReference type="ARBA" id="ARBA00022737"/>
    </source>
</evidence>
<keyword evidence="4" id="KW-0808">Transferase</keyword>
<dbReference type="AlphaFoldDB" id="A0A0F5FQ42"/>
<sequence>MVRRGESYGVVGALKAFPLRLAARRVEEMGGRLHRTVTRGTTVAVFGRTLLARQPEAEIERRVASARDGAARLLSESGFLREIGSLPAPAPANIGRQSLVDQSGLAAETLDLLALFDAFENHAEPYSFRDVILAKKYMGLVASGANWGAIARSVHRIGPVGSLTALTLQMEADKILARDAHSLAELDGQRLLDFETGDDEAEDYFAHAEMAEAAELHEEAARLYRHCAALDQTDATAPFNLGNCLRRLGDLEGAALAYATALKRDPLFVEAWFNHGGLLRDMGRTDAARAHLQMAAEIDPAYADAVYNLAALEYDSGDLAAAREGWQRYLELDDSSDWARRARAGIGLANQLLNKTARR</sequence>
<gene>
    <name evidence="4" type="ORF">VE25_15170</name>
</gene>
<dbReference type="InterPro" id="IPR019734">
    <property type="entry name" value="TPR_rpt"/>
</dbReference>
<keyword evidence="2 3" id="KW-0802">TPR repeat</keyword>
<keyword evidence="5" id="KW-1185">Reference proteome</keyword>
<feature type="repeat" description="TPR" evidence="3">
    <location>
        <begin position="269"/>
        <end position="302"/>
    </location>
</feature>
<dbReference type="GO" id="GO:0016740">
    <property type="term" value="F:transferase activity"/>
    <property type="evidence" value="ECO:0007669"/>
    <property type="project" value="UniProtKB-KW"/>
</dbReference>
<dbReference type="InterPro" id="IPR050498">
    <property type="entry name" value="Ycf3"/>
</dbReference>
<dbReference type="Gene3D" id="1.25.40.10">
    <property type="entry name" value="Tetratricopeptide repeat domain"/>
    <property type="match status" value="2"/>
</dbReference>
<dbReference type="STRING" id="443610.VE25_15170"/>
<accession>A0A0F5FQ42</accession>
<dbReference type="OrthoDB" id="8417270at2"/>
<dbReference type="PANTHER" id="PTHR44858:SF1">
    <property type="entry name" value="UDP-N-ACETYLGLUCOSAMINE--PEPTIDE N-ACETYLGLUCOSAMINYLTRANSFERASE SPINDLY-RELATED"/>
    <property type="match status" value="1"/>
</dbReference>
<dbReference type="PROSITE" id="PS50005">
    <property type="entry name" value="TPR"/>
    <property type="match status" value="2"/>
</dbReference>
<dbReference type="RefSeq" id="WP_046109491.1">
    <property type="nucleotide sequence ID" value="NZ_JZEX01000125.1"/>
</dbReference>
<dbReference type="Proteomes" id="UP000033632">
    <property type="component" value="Unassembled WGS sequence"/>
</dbReference>
<name>A0A0F5FQ42_9HYPH</name>
<evidence type="ECO:0000256" key="3">
    <source>
        <dbReference type="PROSITE-ProRule" id="PRU00339"/>
    </source>
</evidence>
<keyword evidence="1" id="KW-0677">Repeat</keyword>
<dbReference type="SMART" id="SM00028">
    <property type="entry name" value="TPR"/>
    <property type="match status" value="4"/>
</dbReference>
<dbReference type="PANTHER" id="PTHR44858">
    <property type="entry name" value="TETRATRICOPEPTIDE REPEAT PROTEIN 6"/>
    <property type="match status" value="1"/>
</dbReference>
<dbReference type="Pfam" id="PF13432">
    <property type="entry name" value="TPR_16"/>
    <property type="match status" value="1"/>
</dbReference>
<organism evidence="4 5">
    <name type="scientific">Devosia geojensis</name>
    <dbReference type="NCBI Taxonomy" id="443610"/>
    <lineage>
        <taxon>Bacteria</taxon>
        <taxon>Pseudomonadati</taxon>
        <taxon>Pseudomonadota</taxon>
        <taxon>Alphaproteobacteria</taxon>
        <taxon>Hyphomicrobiales</taxon>
        <taxon>Devosiaceae</taxon>
        <taxon>Devosia</taxon>
    </lineage>
</organism>